<feature type="signal peptide" evidence="1">
    <location>
        <begin position="1"/>
        <end position="17"/>
    </location>
</feature>
<dbReference type="EMBL" id="CP051684">
    <property type="protein sequence ID" value="QJD93582.1"/>
    <property type="molecule type" value="Genomic_DNA"/>
</dbReference>
<accession>A0ABX6MIG3</accession>
<dbReference type="Proteomes" id="UP000503117">
    <property type="component" value="Chromosome"/>
</dbReference>
<name>A0ABX6MIG3_9BURK</name>
<protein>
    <submittedName>
        <fullName evidence="2">Uncharacterized protein</fullName>
    </submittedName>
</protein>
<evidence type="ECO:0000313" key="2">
    <source>
        <dbReference type="EMBL" id="QJD93582.1"/>
    </source>
</evidence>
<dbReference type="RefSeq" id="WP_169114452.1">
    <property type="nucleotide sequence ID" value="NZ_CP051684.1"/>
</dbReference>
<proteinExistence type="predicted"/>
<feature type="chain" id="PRO_5046797981" evidence="1">
    <location>
        <begin position="18"/>
        <end position="159"/>
    </location>
</feature>
<sequence>MIRLMTALLLSHASASAFDVDRQSPDPRNGASCTASAKAMLRAQLAGPAAADGWKLIETMLCAPKSTASKAFIASRLNRKVRYTSFSSGDENEDLRIVAASAALVDELLAAGETWDAALSINGDEIALHYAPDEACIQTRTLALVKGKWRIAAMGAACD</sequence>
<evidence type="ECO:0000256" key="1">
    <source>
        <dbReference type="SAM" id="SignalP"/>
    </source>
</evidence>
<keyword evidence="1" id="KW-0732">Signal</keyword>
<keyword evidence="3" id="KW-1185">Reference proteome</keyword>
<evidence type="ECO:0000313" key="3">
    <source>
        <dbReference type="Proteomes" id="UP000503117"/>
    </source>
</evidence>
<gene>
    <name evidence="2" type="ORF">HH213_27970</name>
</gene>
<reference evidence="2 3" key="1">
    <citation type="submission" date="2020-04" db="EMBL/GenBank/DDBJ databases">
        <title>Genome sequencing of novel species.</title>
        <authorList>
            <person name="Heo J."/>
            <person name="Kim S.-J."/>
            <person name="Kim J.-S."/>
            <person name="Hong S.-B."/>
            <person name="Kwon S.-W."/>
        </authorList>
    </citation>
    <scope>NUCLEOTIDE SEQUENCE [LARGE SCALE GENOMIC DNA]</scope>
    <source>
        <strain evidence="2 3">AF9R3</strain>
    </source>
</reference>
<organism evidence="2 3">
    <name type="scientific">Duganella dendranthematis</name>
    <dbReference type="NCBI Taxonomy" id="2728021"/>
    <lineage>
        <taxon>Bacteria</taxon>
        <taxon>Pseudomonadati</taxon>
        <taxon>Pseudomonadota</taxon>
        <taxon>Betaproteobacteria</taxon>
        <taxon>Burkholderiales</taxon>
        <taxon>Oxalobacteraceae</taxon>
        <taxon>Telluria group</taxon>
        <taxon>Duganella</taxon>
    </lineage>
</organism>